<sequence>MKTECSPSFDNGDQTAPQVSWHAMFQQLKDWQDLGHRKGYPPRIARWMAAQRRQYRPYGIGKKAPVGIIKQRIKKLNSVGFNWDAPIDADGGARKVEAHKKKSKIKHDLLSTVGAKSKSKASAEEFSFLTRTADFWGAEKDTSTKSKVTTHSLRGRVRVPSRRMQESYDVDLQVDSMDEVHKNASQKKKYEDDLSTVTSADGSSVGAAKGVQLFPGKLLDMVNDLDEANPDVIEWMPDGQAFRFNDEDSIVKHIKGYFKHNKLNSLVRQLNLYGFSKTRDEEGKPVFSHPYFTRDSTKDEVNSLIDRFGKSAAQSKRLVSTRLAKPVKPKAAKPKAVKPKPVLPKSVSRQVGTISRRVHVNVGDENRYIKQLCKMDGCYKYIASHCEGYCMSHYNEVNGIQPSRRPYKKKIKAPPPVPEEEEENTVERPKNLRQLKPVETIHEPRPSSSKKESPKTNPPNSPRLTTPASSKKRKRASPSPKSSSGRKKPMKSLYPQSRHNEYSFPTGHAVAHLPSDPAPEFGDGWTTRTLMRPRATPGKTKASDTYFYSPVHQFKFRSRRQVEIFLDCLKKCDNDEGKAIFEFKKRSNDGTETRTVQAEAVNAIAIAANGNASFSPE</sequence>
<evidence type="ECO:0000313" key="7">
    <source>
        <dbReference type="EMBL" id="KAL3804103.1"/>
    </source>
</evidence>
<dbReference type="GO" id="GO:0005634">
    <property type="term" value="C:nucleus"/>
    <property type="evidence" value="ECO:0007669"/>
    <property type="project" value="UniProtKB-SubCell"/>
</dbReference>
<dbReference type="Gene3D" id="3.30.890.10">
    <property type="entry name" value="Methyl-cpg-binding Protein 2, Chain A"/>
    <property type="match status" value="1"/>
</dbReference>
<dbReference type="Gene3D" id="1.10.10.10">
    <property type="entry name" value="Winged helix-like DNA-binding domain superfamily/Winged helix DNA-binding domain"/>
    <property type="match status" value="1"/>
</dbReference>
<dbReference type="Proteomes" id="UP001530400">
    <property type="component" value="Unassembled WGS sequence"/>
</dbReference>
<evidence type="ECO:0000259" key="6">
    <source>
        <dbReference type="PROSITE" id="PS50982"/>
    </source>
</evidence>
<dbReference type="PROSITE" id="PS50982">
    <property type="entry name" value="MBD"/>
    <property type="match status" value="1"/>
</dbReference>
<evidence type="ECO:0000256" key="5">
    <source>
        <dbReference type="SAM" id="MobiDB-lite"/>
    </source>
</evidence>
<dbReference type="GO" id="GO:0003677">
    <property type="term" value="F:DNA binding"/>
    <property type="evidence" value="ECO:0007669"/>
    <property type="project" value="UniProtKB-KW"/>
</dbReference>
<comment type="subcellular location">
    <subcellularLocation>
        <location evidence="1">Nucleus</location>
    </subcellularLocation>
</comment>
<evidence type="ECO:0000256" key="4">
    <source>
        <dbReference type="RuleBase" id="RU004020"/>
    </source>
</evidence>
<accession>A0ABD3QV74</accession>
<comment type="similarity">
    <text evidence="4">Belongs to the HSF family.</text>
</comment>
<dbReference type="SMART" id="SM00415">
    <property type="entry name" value="HSF"/>
    <property type="match status" value="1"/>
</dbReference>
<dbReference type="Pfam" id="PF00447">
    <property type="entry name" value="HSF_DNA-bind"/>
    <property type="match status" value="1"/>
</dbReference>
<evidence type="ECO:0000256" key="2">
    <source>
        <dbReference type="ARBA" id="ARBA00023125"/>
    </source>
</evidence>
<organism evidence="7 8">
    <name type="scientific">Cyclotella atomus</name>
    <dbReference type="NCBI Taxonomy" id="382360"/>
    <lineage>
        <taxon>Eukaryota</taxon>
        <taxon>Sar</taxon>
        <taxon>Stramenopiles</taxon>
        <taxon>Ochrophyta</taxon>
        <taxon>Bacillariophyta</taxon>
        <taxon>Coscinodiscophyceae</taxon>
        <taxon>Thalassiosirophycidae</taxon>
        <taxon>Stephanodiscales</taxon>
        <taxon>Stephanodiscaceae</taxon>
        <taxon>Cyclotella</taxon>
    </lineage>
</organism>
<dbReference type="PANTHER" id="PTHR10015">
    <property type="entry name" value="HEAT SHOCK TRANSCRIPTION FACTOR"/>
    <property type="match status" value="1"/>
</dbReference>
<feature type="region of interest" description="Disordered" evidence="5">
    <location>
        <begin position="325"/>
        <end position="348"/>
    </location>
</feature>
<evidence type="ECO:0000313" key="8">
    <source>
        <dbReference type="Proteomes" id="UP001530400"/>
    </source>
</evidence>
<feature type="compositionally biased region" description="Basic residues" evidence="5">
    <location>
        <begin position="325"/>
        <end position="338"/>
    </location>
</feature>
<dbReference type="InterPro" id="IPR000232">
    <property type="entry name" value="HSF_DNA-bd"/>
</dbReference>
<feature type="region of interest" description="Disordered" evidence="5">
    <location>
        <begin position="399"/>
        <end position="541"/>
    </location>
</feature>
<keyword evidence="2" id="KW-0238">DNA-binding</keyword>
<dbReference type="InterPro" id="IPR036390">
    <property type="entry name" value="WH_DNA-bd_sf"/>
</dbReference>
<name>A0ABD3QV74_9STRA</name>
<dbReference type="InterPro" id="IPR036388">
    <property type="entry name" value="WH-like_DNA-bd_sf"/>
</dbReference>
<feature type="compositionally biased region" description="Basic and acidic residues" evidence="5">
    <location>
        <begin position="439"/>
        <end position="454"/>
    </location>
</feature>
<dbReference type="EMBL" id="JALLPJ020000054">
    <property type="protein sequence ID" value="KAL3804103.1"/>
    <property type="molecule type" value="Genomic_DNA"/>
</dbReference>
<evidence type="ECO:0000256" key="3">
    <source>
        <dbReference type="ARBA" id="ARBA00023242"/>
    </source>
</evidence>
<evidence type="ECO:0000256" key="1">
    <source>
        <dbReference type="ARBA" id="ARBA00004123"/>
    </source>
</evidence>
<dbReference type="InterPro" id="IPR016177">
    <property type="entry name" value="DNA-bd_dom_sf"/>
</dbReference>
<dbReference type="SUPFAM" id="SSF54171">
    <property type="entry name" value="DNA-binding domain"/>
    <property type="match status" value="1"/>
</dbReference>
<dbReference type="SUPFAM" id="SSF46785">
    <property type="entry name" value="Winged helix' DNA-binding domain"/>
    <property type="match status" value="1"/>
</dbReference>
<comment type="caution">
    <text evidence="7">The sequence shown here is derived from an EMBL/GenBank/DDBJ whole genome shotgun (WGS) entry which is preliminary data.</text>
</comment>
<dbReference type="InterPro" id="IPR001739">
    <property type="entry name" value="Methyl_CpG_DNA-bd"/>
</dbReference>
<proteinExistence type="inferred from homology"/>
<feature type="compositionally biased region" description="Low complexity" evidence="5">
    <location>
        <begin position="339"/>
        <end position="348"/>
    </location>
</feature>
<reference evidence="7 8" key="1">
    <citation type="submission" date="2024-10" db="EMBL/GenBank/DDBJ databases">
        <title>Updated reference genomes for cyclostephanoid diatoms.</title>
        <authorList>
            <person name="Roberts W.R."/>
            <person name="Alverson A.J."/>
        </authorList>
    </citation>
    <scope>NUCLEOTIDE SEQUENCE [LARGE SCALE GENOMIC DNA]</scope>
    <source>
        <strain evidence="7 8">AJA010-31</strain>
    </source>
</reference>
<dbReference type="PANTHER" id="PTHR10015:SF427">
    <property type="entry name" value="HEAT SHOCK FACTOR PROTEIN"/>
    <property type="match status" value="1"/>
</dbReference>
<keyword evidence="8" id="KW-1185">Reference proteome</keyword>
<protein>
    <recommendedName>
        <fullName evidence="6">MBD domain-containing protein</fullName>
    </recommendedName>
</protein>
<keyword evidence="3" id="KW-0539">Nucleus</keyword>
<dbReference type="AlphaFoldDB" id="A0ABD3QV74"/>
<feature type="domain" description="MBD" evidence="6">
    <location>
        <begin position="511"/>
        <end position="588"/>
    </location>
</feature>
<gene>
    <name evidence="7" type="ORF">ACHAWO_007162</name>
</gene>